<dbReference type="InterPro" id="IPR027417">
    <property type="entry name" value="P-loop_NTPase"/>
</dbReference>
<protein>
    <recommendedName>
        <fullName evidence="2">AAA+ ATPase domain-containing protein</fullName>
    </recommendedName>
</protein>
<keyword evidence="4" id="KW-1185">Reference proteome</keyword>
<dbReference type="GO" id="GO:0016887">
    <property type="term" value="F:ATP hydrolysis activity"/>
    <property type="evidence" value="ECO:0007669"/>
    <property type="project" value="InterPro"/>
</dbReference>
<evidence type="ECO:0000313" key="4">
    <source>
        <dbReference type="Proteomes" id="UP000218785"/>
    </source>
</evidence>
<dbReference type="PANTHER" id="PTHR10803:SF3">
    <property type="entry name" value="ATPASE GET3"/>
    <property type="match status" value="1"/>
</dbReference>
<dbReference type="AlphaFoldDB" id="A0A1Z4N4S2"/>
<proteinExistence type="inferred from homology"/>
<dbReference type="NCBIfam" id="TIGR00345">
    <property type="entry name" value="GET3_arsA_TRC40"/>
    <property type="match status" value="2"/>
</dbReference>
<dbReference type="EMBL" id="AP018248">
    <property type="protein sequence ID" value="BAZ00706.1"/>
    <property type="molecule type" value="Genomic_DNA"/>
</dbReference>
<dbReference type="PANTHER" id="PTHR10803">
    <property type="entry name" value="ARSENICAL PUMP-DRIVING ATPASE ARSENITE-TRANSLOCATING ATPASE"/>
    <property type="match status" value="1"/>
</dbReference>
<accession>A0A1Z4N4S2</accession>
<evidence type="ECO:0000256" key="1">
    <source>
        <dbReference type="ARBA" id="ARBA00011040"/>
    </source>
</evidence>
<dbReference type="SUPFAM" id="SSF52540">
    <property type="entry name" value="P-loop containing nucleoside triphosphate hydrolases"/>
    <property type="match status" value="2"/>
</dbReference>
<dbReference type="CDD" id="cd02035">
    <property type="entry name" value="ArsA"/>
    <property type="match status" value="2"/>
</dbReference>
<evidence type="ECO:0000313" key="3">
    <source>
        <dbReference type="EMBL" id="BAZ00706.1"/>
    </source>
</evidence>
<dbReference type="KEGG" id="ttq:NIES37_47020"/>
<dbReference type="InterPro" id="IPR025723">
    <property type="entry name" value="ArsA/GET3_ATPase-like"/>
</dbReference>
<dbReference type="Gene3D" id="3.40.50.300">
    <property type="entry name" value="P-loop containing nucleotide triphosphate hydrolases"/>
    <property type="match status" value="2"/>
</dbReference>
<dbReference type="GO" id="GO:0005524">
    <property type="term" value="F:ATP binding"/>
    <property type="evidence" value="ECO:0007669"/>
    <property type="project" value="InterPro"/>
</dbReference>
<comment type="similarity">
    <text evidence="1">Belongs to the arsA ATPase family.</text>
</comment>
<reference evidence="3 4" key="1">
    <citation type="submission" date="2017-06" db="EMBL/GenBank/DDBJ databases">
        <title>Genome sequencing of cyanobaciteial culture collection at National Institute for Environmental Studies (NIES).</title>
        <authorList>
            <person name="Hirose Y."/>
            <person name="Shimura Y."/>
            <person name="Fujisawa T."/>
            <person name="Nakamura Y."/>
            <person name="Kawachi M."/>
        </authorList>
    </citation>
    <scope>NUCLEOTIDE SEQUENCE [LARGE SCALE GENOMIC DNA]</scope>
    <source>
        <strain evidence="3 4">NIES-37</strain>
    </source>
</reference>
<dbReference type="Proteomes" id="UP000218785">
    <property type="component" value="Chromosome"/>
</dbReference>
<dbReference type="Pfam" id="PF02374">
    <property type="entry name" value="ArsA_ATPase"/>
    <property type="match status" value="2"/>
</dbReference>
<evidence type="ECO:0000259" key="2">
    <source>
        <dbReference type="SMART" id="SM00382"/>
    </source>
</evidence>
<gene>
    <name evidence="3" type="ORF">NIES37_47020</name>
</gene>
<feature type="domain" description="AAA+ ATPase" evidence="2">
    <location>
        <begin position="6"/>
        <end position="242"/>
    </location>
</feature>
<name>A0A1Z4N4S2_9CYAN</name>
<dbReference type="InterPro" id="IPR016300">
    <property type="entry name" value="ATPase_ArsA/GET3"/>
</dbReference>
<dbReference type="SMART" id="SM00382">
    <property type="entry name" value="AAA"/>
    <property type="match status" value="2"/>
</dbReference>
<feature type="domain" description="AAA+ ATPase" evidence="2">
    <location>
        <begin position="337"/>
        <end position="569"/>
    </location>
</feature>
<sequence length="634" mass="70966">MNHYDLLNLVMFSGKGGVGKTTISCSFARYWAKKFPQERILLLSTDPAHSLGDVLLAEVNDTALPLADLPNLSVQALDAQKLLLEFKAKYSRFLELLVERGSLADGEDLAPVWDLNWPGLNELMGLLEIQRLLSEKQVDRVVLDMAPSGHTLNLLRLKDFLDVILNSFELFQEKHRVITKSFTGNYTEDDVDRFLIDMKFQLAEGRRLLQDEKFTGCLVVAVSEPMCLLETERFLASLKDLEVPYAGLFVNRCLTDNELETDRYAEQQNLLNKYLQIAPEKPVFIVPQQQAPPLGSKLLDSLAAQIQTIDHVEIAPPPIIQWPNKILPSFGDFLAQGCQLIIVGGKGGVGKTTVAAAIGWACAQHYPHKKIRVISIDPAHSLGDAFGQTLGHEPVMLTANLSGQEVDETKVIDKFRSDYLWELADMISGEGSQTDSTVNVAYLPEAWRQIMSQALPGIDEILSLVTVMDLLDSNQADLIILDTAPTGHLLRFLEMPSALGDWLTWIFKLWMKYQNVLGHVDVIGRLRGLRQQVVQAQKKLKNPRDTQFIGVIQAEAAIIAEHIRLTESLKKMGVNQPYVVQNRYSSQAEIDSSLFPEQTIIRLPNLPRSVEPVVRVQCAAHLLFEFEELIANNS</sequence>
<dbReference type="GO" id="GO:0071816">
    <property type="term" value="P:tail-anchored membrane protein insertion into ER membrane"/>
    <property type="evidence" value="ECO:0007669"/>
    <property type="project" value="TreeGrafter"/>
</dbReference>
<dbReference type="InterPro" id="IPR003593">
    <property type="entry name" value="AAA+_ATPase"/>
</dbReference>
<organism evidence="3 4">
    <name type="scientific">Tolypothrix tenuis PCC 7101</name>
    <dbReference type="NCBI Taxonomy" id="231146"/>
    <lineage>
        <taxon>Bacteria</taxon>
        <taxon>Bacillati</taxon>
        <taxon>Cyanobacteriota</taxon>
        <taxon>Cyanophyceae</taxon>
        <taxon>Nostocales</taxon>
        <taxon>Tolypothrichaceae</taxon>
        <taxon>Tolypothrix</taxon>
    </lineage>
</organism>